<accession>A0ACC1CYR8</accession>
<sequence length="366" mass="42438">MENSCVYKHARTLLITWGYMKMTLILLAAVPLYVVLILVAFFPHKYDIIFIWSIFISYPIAFGFAIALMLAAVLENVVILKVCLYYLIIEMIVVILLIPWIIKVVFVEHKNISSWLNVVILNSLVMVQGVFSIICIYSEVRKLSDRNGVADEECGHTNFSKCKETKWIHVAVVGLLCNEKRFLKIQEQYYTINSKMSPCKCKCQVPITRKCCFCVPIRRGVTIFGYVNLVLSLLSFPLLVFLLVEQVVTETAVERTNHMDPMVHIPLTIAFVVIDIVMTIILLIGAHKKNKRLLKIYFNFGVVFQLLTLCMDLVYFDYREYIENTVYFIFLGLNIYLLFLVYNTIHLIEESSEVQYFAYQNRHISI</sequence>
<comment type="caution">
    <text evidence="1">The sequence shown here is derived from an EMBL/GenBank/DDBJ whole genome shotgun (WGS) entry which is preliminary data.</text>
</comment>
<evidence type="ECO:0000313" key="1">
    <source>
        <dbReference type="EMBL" id="KAJ0176272.1"/>
    </source>
</evidence>
<gene>
    <name evidence="1" type="ORF">K1T71_008446</name>
</gene>
<proteinExistence type="predicted"/>
<dbReference type="EMBL" id="CM034400">
    <property type="protein sequence ID" value="KAJ0176272.1"/>
    <property type="molecule type" value="Genomic_DNA"/>
</dbReference>
<dbReference type="Proteomes" id="UP000824533">
    <property type="component" value="Linkage Group LG14"/>
</dbReference>
<name>A0ACC1CYR8_9NEOP</name>
<organism evidence="1 2">
    <name type="scientific">Dendrolimus kikuchii</name>
    <dbReference type="NCBI Taxonomy" id="765133"/>
    <lineage>
        <taxon>Eukaryota</taxon>
        <taxon>Metazoa</taxon>
        <taxon>Ecdysozoa</taxon>
        <taxon>Arthropoda</taxon>
        <taxon>Hexapoda</taxon>
        <taxon>Insecta</taxon>
        <taxon>Pterygota</taxon>
        <taxon>Neoptera</taxon>
        <taxon>Endopterygota</taxon>
        <taxon>Lepidoptera</taxon>
        <taxon>Glossata</taxon>
        <taxon>Ditrysia</taxon>
        <taxon>Bombycoidea</taxon>
        <taxon>Lasiocampidae</taxon>
        <taxon>Dendrolimus</taxon>
    </lineage>
</organism>
<reference evidence="1 2" key="1">
    <citation type="journal article" date="2021" name="Front. Genet.">
        <title>Chromosome-Level Genome Assembly Reveals Significant Gene Expansion in the Toll and IMD Signaling Pathways of Dendrolimus kikuchii.</title>
        <authorList>
            <person name="Zhou J."/>
            <person name="Wu P."/>
            <person name="Xiong Z."/>
            <person name="Liu N."/>
            <person name="Zhao N."/>
            <person name="Ji M."/>
            <person name="Qiu Y."/>
            <person name="Yang B."/>
        </authorList>
    </citation>
    <scope>NUCLEOTIDE SEQUENCE [LARGE SCALE GENOMIC DNA]</scope>
    <source>
        <strain evidence="1">Ann1</strain>
    </source>
</reference>
<keyword evidence="2" id="KW-1185">Reference proteome</keyword>
<evidence type="ECO:0000313" key="2">
    <source>
        <dbReference type="Proteomes" id="UP000824533"/>
    </source>
</evidence>
<protein>
    <submittedName>
        <fullName evidence="1">Uncharacterized protein</fullName>
    </submittedName>
</protein>